<proteinExistence type="inferred from homology"/>
<dbReference type="InterPro" id="IPR000719">
    <property type="entry name" value="Prot_kinase_dom"/>
</dbReference>
<sequence>MGEGSGQHLNDMALDRSFIFGHLTILWRMMKKQEFVHDLFLQWAQKYGPIVRLNFFHRAVVIIVSPEGVKEFLMSPQYPKARHVYDRMFSLFGERFLGNGLVTVCNHEHWHKQRRIMDPAFSRTYLIGLMDTFNEKAEELMEKLEEMADGKKEFSMLSMMCRVTMDIIAKVAFGLELNALSDDQTPLPHAVTMVLEGLTKSRIPLIQYMPGKQKLIKEVRESVRLLRRVGKECIDKRREALQNGKEATLDILTQILKGDALEETRDDENILDNFITFFVAGHETTANQMSFTVMALGQHPEILERVQAEVDDVLGAKRDIDYEDLGKLTYLSQVLKESLRLYPPVAGTVRRLEKDHVINGIRIPANTTLVFSTYIMGRTERFFKDPYTFNPDRFSKDAPKPYYCYFPFSLGSRSCIGQVFAQMEAKVVMAKLLQRFEFQLVPGQSFKLLESGTFKPLDGVMCKLKPRSSAKGCQIKPSSDPPPGSASKGPQSSWESDSAQDGGGSCGGSCGGGGSEAQPGSSPLLPLPPGLREELRQRRRDLRRLEAAAGGGDAAAGGLGCGDLSRATAVSVLGWGFTKVVSRAALEGGGAVALKSVHGAGREVRRCVQRYGSPAGCRRLAAYKLLKEVTLLQHLQHPGIVQLHGQCYENSGDAELRVTAMLELGSPLEMIQLLQTPWEERFKICLSLVKLLFYLAHSPLGSIVLLDFQPRQFVMVDGNLKVTDMDDASTEELSCKEDNDCTLNFPSKSFPLKCSAVGKCEGINEKKNLFNAYRYFFTYLLPHSAPPALRPLLSDILNATGDLRYGINETVKAFEKVLHLYKSGLYLQKRPLLLKDYISLKGFRTVEGEDYKCWPSYSHLGCLLSIHSAEEAAAICNSQSQCQSFVVTQQRTWTGCLTGSQVYSPADSEGAGYDSVTCINVGSSIKPAVRPWEQRPCHPVLKVLSR</sequence>
<accession>A0ABQ9CP74</accession>
<keyword evidence="7" id="KW-1185">Reference proteome</keyword>
<dbReference type="PANTHER" id="PTHR24293:SF1">
    <property type="entry name" value="CHOLESTEROL 24-HYDROXYLASE"/>
    <property type="match status" value="1"/>
</dbReference>
<dbReference type="PROSITE" id="PS00086">
    <property type="entry name" value="CYTOCHROME_P450"/>
    <property type="match status" value="1"/>
</dbReference>
<evidence type="ECO:0000313" key="6">
    <source>
        <dbReference type="EMBL" id="KAJ7406621.1"/>
    </source>
</evidence>
<dbReference type="Proteomes" id="UP001145742">
    <property type="component" value="Unassembled WGS sequence"/>
</dbReference>
<evidence type="ECO:0000256" key="3">
    <source>
        <dbReference type="ARBA" id="ARBA00023004"/>
    </source>
</evidence>
<comment type="similarity">
    <text evidence="1">Belongs to the cytochrome P450 family.</text>
</comment>
<keyword evidence="3" id="KW-0408">Iron</keyword>
<dbReference type="SUPFAM" id="SSF56112">
    <property type="entry name" value="Protein kinase-like (PK-like)"/>
    <property type="match status" value="1"/>
</dbReference>
<feature type="compositionally biased region" description="Gly residues" evidence="4">
    <location>
        <begin position="501"/>
        <end position="515"/>
    </location>
</feature>
<dbReference type="SUPFAM" id="SSF48264">
    <property type="entry name" value="Cytochrome P450"/>
    <property type="match status" value="1"/>
</dbReference>
<gene>
    <name evidence="6" type="ORF">WISP_133012</name>
</gene>
<protein>
    <recommendedName>
        <fullName evidence="5">Protein kinase domain-containing protein</fullName>
    </recommendedName>
</protein>
<dbReference type="Gene3D" id="1.10.630.10">
    <property type="entry name" value="Cytochrome P450"/>
    <property type="match status" value="1"/>
</dbReference>
<dbReference type="Pfam" id="PF00067">
    <property type="entry name" value="p450"/>
    <property type="match status" value="1"/>
</dbReference>
<dbReference type="InterPro" id="IPR036396">
    <property type="entry name" value="Cyt_P450_sf"/>
</dbReference>
<dbReference type="InterPro" id="IPR001128">
    <property type="entry name" value="Cyt_P450"/>
</dbReference>
<keyword evidence="2" id="KW-0349">Heme</keyword>
<feature type="region of interest" description="Disordered" evidence="4">
    <location>
        <begin position="470"/>
        <end position="529"/>
    </location>
</feature>
<evidence type="ECO:0000259" key="5">
    <source>
        <dbReference type="PROSITE" id="PS50011"/>
    </source>
</evidence>
<dbReference type="InterPro" id="IPR002401">
    <property type="entry name" value="Cyt_P450_E_grp-I"/>
</dbReference>
<dbReference type="InterPro" id="IPR039983">
    <property type="entry name" value="CYP46A1"/>
</dbReference>
<dbReference type="PRINTS" id="PR00463">
    <property type="entry name" value="EP450I"/>
</dbReference>
<organism evidence="6 7">
    <name type="scientific">Willisornis vidua</name>
    <name type="common">Xingu scale-backed antbird</name>
    <dbReference type="NCBI Taxonomy" id="1566151"/>
    <lineage>
        <taxon>Eukaryota</taxon>
        <taxon>Metazoa</taxon>
        <taxon>Chordata</taxon>
        <taxon>Craniata</taxon>
        <taxon>Vertebrata</taxon>
        <taxon>Euteleostomi</taxon>
        <taxon>Archelosauria</taxon>
        <taxon>Archosauria</taxon>
        <taxon>Dinosauria</taxon>
        <taxon>Saurischia</taxon>
        <taxon>Theropoda</taxon>
        <taxon>Coelurosauria</taxon>
        <taxon>Aves</taxon>
        <taxon>Neognathae</taxon>
        <taxon>Neoaves</taxon>
        <taxon>Telluraves</taxon>
        <taxon>Australaves</taxon>
        <taxon>Passeriformes</taxon>
        <taxon>Thamnophilidae</taxon>
        <taxon>Willisornis</taxon>
    </lineage>
</organism>
<dbReference type="InterPro" id="IPR017972">
    <property type="entry name" value="Cyt_P450_CS"/>
</dbReference>
<comment type="caution">
    <text evidence="6">The sequence shown here is derived from an EMBL/GenBank/DDBJ whole genome shotgun (WGS) entry which is preliminary data.</text>
</comment>
<evidence type="ECO:0000256" key="1">
    <source>
        <dbReference type="ARBA" id="ARBA00010617"/>
    </source>
</evidence>
<feature type="domain" description="Protein kinase" evidence="5">
    <location>
        <begin position="567"/>
        <end position="838"/>
    </location>
</feature>
<evidence type="ECO:0000256" key="2">
    <source>
        <dbReference type="ARBA" id="ARBA00022617"/>
    </source>
</evidence>
<dbReference type="PROSITE" id="PS50011">
    <property type="entry name" value="PROTEIN_KINASE_DOM"/>
    <property type="match status" value="1"/>
</dbReference>
<dbReference type="CDD" id="cd20613">
    <property type="entry name" value="CYP46A1-like"/>
    <property type="match status" value="1"/>
</dbReference>
<dbReference type="InterPro" id="IPR011009">
    <property type="entry name" value="Kinase-like_dom_sf"/>
</dbReference>
<reference evidence="6" key="1">
    <citation type="submission" date="2019-10" db="EMBL/GenBank/DDBJ databases">
        <authorList>
            <person name="Soares A.E.R."/>
            <person name="Aleixo A."/>
            <person name="Schneider P."/>
            <person name="Miyaki C.Y."/>
            <person name="Schneider M.P."/>
            <person name="Mello C."/>
            <person name="Vasconcelos A.T.R."/>
        </authorList>
    </citation>
    <scope>NUCLEOTIDE SEQUENCE</scope>
    <source>
        <tissue evidence="6">Muscle</tissue>
    </source>
</reference>
<dbReference type="EMBL" id="WHWB01034642">
    <property type="protein sequence ID" value="KAJ7406621.1"/>
    <property type="molecule type" value="Genomic_DNA"/>
</dbReference>
<dbReference type="PRINTS" id="PR00385">
    <property type="entry name" value="P450"/>
</dbReference>
<name>A0ABQ9CP74_9PASS</name>
<dbReference type="InterPro" id="IPR022049">
    <property type="entry name" value="FAM69_kinase_dom"/>
</dbReference>
<evidence type="ECO:0000256" key="4">
    <source>
        <dbReference type="SAM" id="MobiDB-lite"/>
    </source>
</evidence>
<dbReference type="PANTHER" id="PTHR24293">
    <property type="entry name" value="CYTOCHROME P450 FAMILY 46 SUBFAMILY A"/>
    <property type="match status" value="1"/>
</dbReference>
<dbReference type="Gene3D" id="1.10.510.10">
    <property type="entry name" value="Transferase(Phosphotransferase) domain 1"/>
    <property type="match status" value="1"/>
</dbReference>
<evidence type="ECO:0000313" key="7">
    <source>
        <dbReference type="Proteomes" id="UP001145742"/>
    </source>
</evidence>
<keyword evidence="2" id="KW-0479">Metal-binding</keyword>
<dbReference type="Pfam" id="PF12260">
    <property type="entry name" value="PIP49_C"/>
    <property type="match status" value="1"/>
</dbReference>